<accession>A0A507DD67</accession>
<dbReference type="OrthoDB" id="2150254at2759"/>
<dbReference type="VEuPathDB" id="FungiDB:SeMB42_g04567"/>
<evidence type="ECO:0000313" key="3">
    <source>
        <dbReference type="EMBL" id="TPX49639.1"/>
    </source>
</evidence>
<evidence type="ECO:0000256" key="1">
    <source>
        <dbReference type="SAM" id="Coils"/>
    </source>
</evidence>
<sequence length="960" mass="106206">MRPTGANPIKRFARKSMRQEHASTSSLHCKSTDMVNSRTSLVSLADLASRLSSTASIPSSLRAALSDVSVSGTHAPTSQRVSLAPTVSLTDLQQTRKSLDAASRQSGKKVSRTVKYVSVLEQADCLDEGVTCIHAAAPAAVETSPPLVEHQSLPPHAKDEVATIRSTTTEPQASKTVSRERKPVVYPLTPMQTEFFNLMTRDHPCLLTQVHKMPFVADMETVKTCVARLLLDHRILASQLFQNEKIIDADVEGIIPGNPTTIAVAEEVNIVDNDMVGVARYAHKVSHEANFKKQPFRIFLLRNIALSAREHGVQHKQVDVILTMISHTLCDEVGLAVVVRDLMCLLRKCQAWLKDGVSNSQVYQQLVALPLKNDDYQPETAQVQDYIGAAINYKSNAEMVRRGISFCKQQLTETIQELVNPGEKKKLEAEIKRLSNQVFSYSRQKNVTAARKEHLEIEYNRLRDQRVALDDSELTSVAAVTIPASITGSPLHLTQPAWTALIQTVLGDSGARDDLEGLVAKHGLMDETRQKLGTKAMSILEFACITEGNLNPLNLLTKEKRKVLALTDYVRNRIKECLEGQTKIKFDLERQLVTLKRQLARTNDDLKKAQDDLESADDMRMRLQNVLKPPMVNIEVPIVSVDGGNQRSIDGSRSSLLGSTHVVNVSHTVLDSNVGGSRAVYDPYGVIPVHFGESTVQSIFSYAVRKRKISSADKLRKLQQDIVESDSSGEDHEGPQKQDDATHPDAVCLAAFAIMLKHVVGMEKYVVGITQNLRRKDMDAVGPCSNTLPLRLHFPQSGITFHDLVGKLIRRLRRVDTHAPHSSAPAVSRQVSNLPPFGPPVRFQYLGRDDVASLNLSESEILAFPHHMNASNSLLWANSDDQVHLKFTVVETLAGGLVGALRYRRDKGIQDDDVVRWAEKLGAVLLNVDMARQDTVATLISRFQSTVWSNFGSSELVFPL</sequence>
<dbReference type="EMBL" id="QEAM01000030">
    <property type="protein sequence ID" value="TPX49639.1"/>
    <property type="molecule type" value="Genomic_DNA"/>
</dbReference>
<feature type="coiled-coil region" evidence="1">
    <location>
        <begin position="585"/>
        <end position="626"/>
    </location>
</feature>
<gene>
    <name evidence="3" type="ORF">SeLEV6574_g01360</name>
</gene>
<reference evidence="3 4" key="1">
    <citation type="journal article" date="2019" name="Sci. Rep.">
        <title>Comparative genomics of chytrid fungi reveal insights into the obligate biotrophic and pathogenic lifestyle of Synchytrium endobioticum.</title>
        <authorList>
            <person name="van de Vossenberg B.T.L.H."/>
            <person name="Warris S."/>
            <person name="Nguyen H.D.T."/>
            <person name="van Gent-Pelzer M.P.E."/>
            <person name="Joly D.L."/>
            <person name="van de Geest H.C."/>
            <person name="Bonants P.J.M."/>
            <person name="Smith D.S."/>
            <person name="Levesque C.A."/>
            <person name="van der Lee T.A.J."/>
        </authorList>
    </citation>
    <scope>NUCLEOTIDE SEQUENCE [LARGE SCALE GENOMIC DNA]</scope>
    <source>
        <strain evidence="3 4">LEV6574</strain>
    </source>
</reference>
<dbReference type="Proteomes" id="UP000320475">
    <property type="component" value="Unassembled WGS sequence"/>
</dbReference>
<evidence type="ECO:0000313" key="4">
    <source>
        <dbReference type="Proteomes" id="UP000320475"/>
    </source>
</evidence>
<feature type="compositionally biased region" description="Basic and acidic residues" evidence="2">
    <location>
        <begin position="729"/>
        <end position="742"/>
    </location>
</feature>
<dbReference type="InterPro" id="IPR023213">
    <property type="entry name" value="CAT-like_dom_sf"/>
</dbReference>
<evidence type="ECO:0008006" key="5">
    <source>
        <dbReference type="Google" id="ProtNLM"/>
    </source>
</evidence>
<feature type="region of interest" description="Disordered" evidence="2">
    <location>
        <begin position="722"/>
        <end position="742"/>
    </location>
</feature>
<dbReference type="AlphaFoldDB" id="A0A507DD67"/>
<protein>
    <recommendedName>
        <fullName evidence="5">Condensation domain-containing protein</fullName>
    </recommendedName>
</protein>
<organism evidence="3 4">
    <name type="scientific">Synchytrium endobioticum</name>
    <dbReference type="NCBI Taxonomy" id="286115"/>
    <lineage>
        <taxon>Eukaryota</taxon>
        <taxon>Fungi</taxon>
        <taxon>Fungi incertae sedis</taxon>
        <taxon>Chytridiomycota</taxon>
        <taxon>Chytridiomycota incertae sedis</taxon>
        <taxon>Chytridiomycetes</taxon>
        <taxon>Synchytriales</taxon>
        <taxon>Synchytriaceae</taxon>
        <taxon>Synchytrium</taxon>
    </lineage>
</organism>
<name>A0A507DD67_9FUNG</name>
<evidence type="ECO:0000256" key="2">
    <source>
        <dbReference type="SAM" id="MobiDB-lite"/>
    </source>
</evidence>
<comment type="caution">
    <text evidence="3">The sequence shown here is derived from an EMBL/GenBank/DDBJ whole genome shotgun (WGS) entry which is preliminary data.</text>
</comment>
<dbReference type="SUPFAM" id="SSF52777">
    <property type="entry name" value="CoA-dependent acyltransferases"/>
    <property type="match status" value="1"/>
</dbReference>
<feature type="coiled-coil region" evidence="1">
    <location>
        <begin position="424"/>
        <end position="472"/>
    </location>
</feature>
<dbReference type="Gene3D" id="3.30.559.10">
    <property type="entry name" value="Chloramphenicol acetyltransferase-like domain"/>
    <property type="match status" value="1"/>
</dbReference>
<dbReference type="Gene3D" id="3.30.559.30">
    <property type="entry name" value="Nonribosomal peptide synthetase, condensation domain"/>
    <property type="match status" value="1"/>
</dbReference>
<keyword evidence="1" id="KW-0175">Coiled coil</keyword>
<proteinExistence type="predicted"/>